<dbReference type="AlphaFoldDB" id="A0A6G1CX46"/>
<protein>
    <submittedName>
        <fullName evidence="1">Uncharacterized protein</fullName>
    </submittedName>
</protein>
<evidence type="ECO:0000313" key="2">
    <source>
        <dbReference type="Proteomes" id="UP000479710"/>
    </source>
</evidence>
<dbReference type="Proteomes" id="UP000479710">
    <property type="component" value="Unassembled WGS sequence"/>
</dbReference>
<dbReference type="EMBL" id="SPHZ02000008">
    <property type="protein sequence ID" value="KAF0904639.1"/>
    <property type="molecule type" value="Genomic_DNA"/>
</dbReference>
<sequence>MLWTVECQVDQEYDYGIGCSISSEQELVKGHNIFSLVSPDQQQVLLGATLCIGHLDPGNFGSGFAVAS</sequence>
<proteinExistence type="predicted"/>
<gene>
    <name evidence="1" type="ORF">E2562_036015</name>
</gene>
<reference evidence="1 2" key="1">
    <citation type="submission" date="2019-11" db="EMBL/GenBank/DDBJ databases">
        <title>Whole genome sequence of Oryza granulata.</title>
        <authorList>
            <person name="Li W."/>
        </authorList>
    </citation>
    <scope>NUCLEOTIDE SEQUENCE [LARGE SCALE GENOMIC DNA]</scope>
    <source>
        <strain evidence="2">cv. Menghai</strain>
        <tissue evidence="1">Leaf</tissue>
    </source>
</reference>
<evidence type="ECO:0000313" key="1">
    <source>
        <dbReference type="EMBL" id="KAF0904639.1"/>
    </source>
</evidence>
<comment type="caution">
    <text evidence="1">The sequence shown here is derived from an EMBL/GenBank/DDBJ whole genome shotgun (WGS) entry which is preliminary data.</text>
</comment>
<name>A0A6G1CX46_9ORYZ</name>
<organism evidence="1 2">
    <name type="scientific">Oryza meyeriana var. granulata</name>
    <dbReference type="NCBI Taxonomy" id="110450"/>
    <lineage>
        <taxon>Eukaryota</taxon>
        <taxon>Viridiplantae</taxon>
        <taxon>Streptophyta</taxon>
        <taxon>Embryophyta</taxon>
        <taxon>Tracheophyta</taxon>
        <taxon>Spermatophyta</taxon>
        <taxon>Magnoliopsida</taxon>
        <taxon>Liliopsida</taxon>
        <taxon>Poales</taxon>
        <taxon>Poaceae</taxon>
        <taxon>BOP clade</taxon>
        <taxon>Oryzoideae</taxon>
        <taxon>Oryzeae</taxon>
        <taxon>Oryzinae</taxon>
        <taxon>Oryza</taxon>
        <taxon>Oryza meyeriana</taxon>
    </lineage>
</organism>
<accession>A0A6G1CX46</accession>
<keyword evidence="2" id="KW-1185">Reference proteome</keyword>